<evidence type="ECO:0000313" key="2">
    <source>
        <dbReference type="Proteomes" id="UP000301309"/>
    </source>
</evidence>
<evidence type="ECO:0000313" key="1">
    <source>
        <dbReference type="EMBL" id="GDY56582.1"/>
    </source>
</evidence>
<comment type="caution">
    <text evidence="1">The sequence shown here is derived from an EMBL/GenBank/DDBJ whole genome shotgun (WGS) entry which is preliminary data.</text>
</comment>
<accession>A0A4D4L5Z6</accession>
<name>A0A4D4L5Z6_STRVO</name>
<dbReference type="Proteomes" id="UP000301309">
    <property type="component" value="Unassembled WGS sequence"/>
</dbReference>
<gene>
    <name evidence="1" type="ORF">SVIO_072050</name>
</gene>
<sequence length="323" mass="33347">MGGEVVIEAQIGFAVAEEDRRSRFVFTDLDGGRDAAVGDALQYLVLTPGGASGRLLRGVGGLLADEVDAYAALLVHQSVDPFGEPVLPRLSGVQRVGPHPPRLAELQVRGRLADADGLEELRQLVSGELGGDALFGPVRGQAQEVLPNAGQPAGAVVAAEDPDPLYVVEVTFQVGGREEHGRLDTGQRAVVHAQSASGPLELPLEVFRLGIVEMEGVVDGPSAVGTVEVPGGAPVLQPTGVALDLDEVEPGGDGDQQIALVDPAGLRGEGEGRPGPVGLGSRHQAAYVVEGVLLPCVRGRAFLVPLVLGPGWRPGLGHRVPPC</sequence>
<protein>
    <submittedName>
        <fullName evidence="1">Uncharacterized protein</fullName>
    </submittedName>
</protein>
<dbReference type="AlphaFoldDB" id="A0A4D4L5Z6"/>
<organism evidence="1 2">
    <name type="scientific">Streptomyces violaceusniger</name>
    <dbReference type="NCBI Taxonomy" id="68280"/>
    <lineage>
        <taxon>Bacteria</taxon>
        <taxon>Bacillati</taxon>
        <taxon>Actinomycetota</taxon>
        <taxon>Actinomycetes</taxon>
        <taxon>Kitasatosporales</taxon>
        <taxon>Streptomycetaceae</taxon>
        <taxon>Streptomyces</taxon>
        <taxon>Streptomyces violaceusniger group</taxon>
    </lineage>
</organism>
<dbReference type="EMBL" id="BJHW01000001">
    <property type="protein sequence ID" value="GDY56582.1"/>
    <property type="molecule type" value="Genomic_DNA"/>
</dbReference>
<keyword evidence="2" id="KW-1185">Reference proteome</keyword>
<proteinExistence type="predicted"/>
<reference evidence="1 2" key="1">
    <citation type="journal article" date="2020" name="Int. J. Syst. Evol. Microbiol.">
        <title>Reclassification of Streptomyces castelarensis and Streptomyces sporoclivatus as later heterotypic synonyms of Streptomyces antimycoticus.</title>
        <authorList>
            <person name="Komaki H."/>
            <person name="Tamura T."/>
        </authorList>
    </citation>
    <scope>NUCLEOTIDE SEQUENCE [LARGE SCALE GENOMIC DNA]</scope>
    <source>
        <strain evidence="1 2">NBRC 13459</strain>
    </source>
</reference>